<protein>
    <submittedName>
        <fullName evidence="1">Uncharacterized protein</fullName>
    </submittedName>
</protein>
<keyword evidence="2" id="KW-1185">Reference proteome</keyword>
<comment type="caution">
    <text evidence="1">The sequence shown here is derived from an EMBL/GenBank/DDBJ whole genome shotgun (WGS) entry which is preliminary data.</text>
</comment>
<dbReference type="Proteomes" id="UP001254564">
    <property type="component" value="Unassembled WGS sequence"/>
</dbReference>
<evidence type="ECO:0000313" key="1">
    <source>
        <dbReference type="EMBL" id="MDR5900259.1"/>
    </source>
</evidence>
<gene>
    <name evidence="1" type="ORF">QC823_14910</name>
</gene>
<evidence type="ECO:0000313" key="2">
    <source>
        <dbReference type="Proteomes" id="UP001254564"/>
    </source>
</evidence>
<sequence>MPPTPSSSLDPLRTVFAYRAFDLRDRFPQPLETFRQALECLQSDDGYLPDMSGEIVAYLRDGRALPIPEYFFILQAGNSSAVVPPQENDYVCAAVEVWLRDALLKTATVLEKASTVWPARLNILLDQCDPNAPEPDDIQA</sequence>
<organism evidence="1 2">
    <name type="scientific">Vreelandella vilamensis</name>
    <dbReference type="NCBI Taxonomy" id="531309"/>
    <lineage>
        <taxon>Bacteria</taxon>
        <taxon>Pseudomonadati</taxon>
        <taxon>Pseudomonadota</taxon>
        <taxon>Gammaproteobacteria</taxon>
        <taxon>Oceanospirillales</taxon>
        <taxon>Halomonadaceae</taxon>
        <taxon>Vreelandella</taxon>
    </lineage>
</organism>
<reference evidence="1 2" key="1">
    <citation type="submission" date="2023-04" db="EMBL/GenBank/DDBJ databases">
        <title>A long-awaited taxogenomic arrangement of the family Halomonadaceae.</title>
        <authorList>
            <person name="De La Haba R."/>
            <person name="Chuvochina M."/>
            <person name="Wittouck S."/>
            <person name="Arahal D.R."/>
            <person name="Sanchez-Porro C."/>
            <person name="Hugenholtz P."/>
            <person name="Ventosa A."/>
        </authorList>
    </citation>
    <scope>NUCLEOTIDE SEQUENCE [LARGE SCALE GENOMIC DNA]</scope>
    <source>
        <strain evidence="1 2">DSM 21020</strain>
    </source>
</reference>
<accession>A0ABU1H7I6</accession>
<dbReference type="EMBL" id="JARWAN010000032">
    <property type="protein sequence ID" value="MDR5900259.1"/>
    <property type="molecule type" value="Genomic_DNA"/>
</dbReference>
<dbReference type="RefSeq" id="WP_309657137.1">
    <property type="nucleotide sequence ID" value="NZ_JARWAN010000032.1"/>
</dbReference>
<name>A0ABU1H7I6_9GAMM</name>
<proteinExistence type="predicted"/>